<keyword evidence="2" id="KW-1185">Reference proteome</keyword>
<comment type="caution">
    <text evidence="1">The sequence shown here is derived from an EMBL/GenBank/DDBJ whole genome shotgun (WGS) entry which is preliminary data.</text>
</comment>
<reference evidence="1" key="1">
    <citation type="submission" date="2022-06" db="EMBL/GenBank/DDBJ databases">
        <title>Fusarium solani species complex genomes reveal bases of compartmentalisation and animal pathogenesis.</title>
        <authorList>
            <person name="Tsai I.J."/>
        </authorList>
    </citation>
    <scope>NUCLEOTIDE SEQUENCE</scope>
    <source>
        <strain evidence="1">Fu6.1</strain>
    </source>
</reference>
<dbReference type="EMBL" id="CM046516">
    <property type="protein sequence ID" value="KAI8648587.1"/>
    <property type="molecule type" value="Genomic_DNA"/>
</dbReference>
<protein>
    <submittedName>
        <fullName evidence="1">Uncharacterized protein</fullName>
    </submittedName>
</protein>
<gene>
    <name evidence="1" type="ORF">NCS57_01470200</name>
</gene>
<evidence type="ECO:0000313" key="2">
    <source>
        <dbReference type="Proteomes" id="UP001065298"/>
    </source>
</evidence>
<dbReference type="Proteomes" id="UP001065298">
    <property type="component" value="Chromosome 14"/>
</dbReference>
<name>A0ACC0QC12_9HYPO</name>
<sequence length="362" mass="40767">MGDHQSQEPVEEAQPRATQAETQAPDHPLEVDDNPHEEDSSYGDSEATSSYLSSLKSSVFNYKYEASQVAGACLALDVNKPVERTPLSCIPRGGPNDDEEQDRMDLAHHIYRLLIGGKLHLAPIGDSPQRVLDLGTGTGIWAMDFADEYPSADVRGTDLSPIQPKWTPPNCSFEIDDFEADWLYRHSFDFIHGRELEGCLSNDTKLFRQAFKHLSPGGYIELQAAYPPLKSDDDTGDKATDFHKWVNTICDASAKFGKPLTCAPEWKEKLEEVGFVDVQQEIRKVPMGPWPKDPKLKEIGKFQAVQEAQVIDSYTPGLFGRVLGWSEEEIQVFIAKVKRDLKDPTIHLYQQLYFIWGRKPEV</sequence>
<organism evidence="1 2">
    <name type="scientific">Fusarium keratoplasticum</name>
    <dbReference type="NCBI Taxonomy" id="1328300"/>
    <lineage>
        <taxon>Eukaryota</taxon>
        <taxon>Fungi</taxon>
        <taxon>Dikarya</taxon>
        <taxon>Ascomycota</taxon>
        <taxon>Pezizomycotina</taxon>
        <taxon>Sordariomycetes</taxon>
        <taxon>Hypocreomycetidae</taxon>
        <taxon>Hypocreales</taxon>
        <taxon>Nectriaceae</taxon>
        <taxon>Fusarium</taxon>
        <taxon>Fusarium solani species complex</taxon>
    </lineage>
</organism>
<evidence type="ECO:0000313" key="1">
    <source>
        <dbReference type="EMBL" id="KAI8648587.1"/>
    </source>
</evidence>
<proteinExistence type="predicted"/>
<accession>A0ACC0QC12</accession>